<accession>A0A835KG22</accession>
<evidence type="ECO:0000256" key="1">
    <source>
        <dbReference type="PROSITE-ProRule" id="PRU00339"/>
    </source>
</evidence>
<feature type="region of interest" description="Disordered" evidence="2">
    <location>
        <begin position="427"/>
        <end position="495"/>
    </location>
</feature>
<dbReference type="PANTHER" id="PTHR48433:SF1">
    <property type="entry name" value="OUTER ENVELOPE PROTEIN 61-LIKE"/>
    <property type="match status" value="1"/>
</dbReference>
<evidence type="ECO:0000256" key="2">
    <source>
        <dbReference type="SAM" id="MobiDB-lite"/>
    </source>
</evidence>
<keyword evidence="1" id="KW-0802">TPR repeat</keyword>
<dbReference type="Proteomes" id="UP000657918">
    <property type="component" value="Chromosome 4"/>
</dbReference>
<keyword evidence="3" id="KW-0472">Membrane</keyword>
<feature type="region of interest" description="Disordered" evidence="2">
    <location>
        <begin position="260"/>
        <end position="309"/>
    </location>
</feature>
<dbReference type="PANTHER" id="PTHR48433">
    <property type="entry name" value="OUTER ENVELOPE PROTEIN 61-LIKE"/>
    <property type="match status" value="1"/>
</dbReference>
<keyword evidence="3" id="KW-1133">Transmembrane helix</keyword>
<feature type="repeat" description="TPR" evidence="1">
    <location>
        <begin position="190"/>
        <end position="223"/>
    </location>
</feature>
<dbReference type="SUPFAM" id="SSF48452">
    <property type="entry name" value="TPR-like"/>
    <property type="match status" value="1"/>
</dbReference>
<evidence type="ECO:0000256" key="3">
    <source>
        <dbReference type="SAM" id="Phobius"/>
    </source>
</evidence>
<reference evidence="4 5" key="1">
    <citation type="submission" date="2020-10" db="EMBL/GenBank/DDBJ databases">
        <title>Plant Genome Project.</title>
        <authorList>
            <person name="Zhang R.-G."/>
        </authorList>
    </citation>
    <scope>NUCLEOTIDE SEQUENCE [LARGE SCALE GENOMIC DNA]</scope>
    <source>
        <strain evidence="4">FAFU-HL-1</strain>
        <tissue evidence="4">Leaf</tissue>
    </source>
</reference>
<dbReference type="Pfam" id="PF00515">
    <property type="entry name" value="TPR_1"/>
    <property type="match status" value="1"/>
</dbReference>
<dbReference type="OrthoDB" id="245563at2759"/>
<keyword evidence="3" id="KW-0812">Transmembrane</keyword>
<feature type="transmembrane region" description="Helical" evidence="3">
    <location>
        <begin position="592"/>
        <end position="611"/>
    </location>
</feature>
<dbReference type="AlphaFoldDB" id="A0A835KG22"/>
<sequence>MFNGMMDPELIKIAQEQMSRMTPADFARIQQQVMSNPELVRMATESMKNMKPDDLKQAAEQLRHTPPEEMAEIGEKMMNASPEEIAAMRARADAQETYEIKAAQMLKKQWLMYWHKCRRGNELHSQGKFNDALQKYLLAKKNLKGTPSSKGRALWLACSLNLMSCYLKTKQYNECIKEGSEVLGYDANNVKALYRRGQAYRELGQLEDAVSDLRKAHEVSPDEETIADILRNAEERLAREGGHRAPRGVIIEDITDESETVSSENLKSLSTGYQVKQPRESADISRSGKGGHTGNSETNSEALEASKDDPEAMRSFQNFISNADSETLAALSGAKAGEVSPDMFKTASNMIGKLSPEELQRMLQMASSFQGATPFSAGRSSDSSFNGFRSGVVPPNVTPDMLKTASDMMSKMSPEELQKMFEMTSSRGKGSVPAAAASALKTDRSSSGVRSKPTETQEKVAVDGNNGFSETTSSGDFFTSSRNAPPSSFPASTSDIQEQMRNQMKDPAMQQVFTTMMKNISPEMMANMSEQFGIKLSREDAAKAQQAMSSLSPEDLDKMVPSLPCSMRWVDRIQRGAEGAMKAKNWLLGRPGMILGICMLFLAIILHRLGFIGR</sequence>
<dbReference type="Gene3D" id="1.25.40.10">
    <property type="entry name" value="Tetratricopeptide repeat domain"/>
    <property type="match status" value="1"/>
</dbReference>
<comment type="caution">
    <text evidence="4">The sequence shown here is derived from an EMBL/GenBank/DDBJ whole genome shotgun (WGS) entry which is preliminary data.</text>
</comment>
<keyword evidence="5" id="KW-1185">Reference proteome</keyword>
<feature type="compositionally biased region" description="Polar residues" evidence="2">
    <location>
        <begin position="260"/>
        <end position="274"/>
    </location>
</feature>
<dbReference type="SMART" id="SM00028">
    <property type="entry name" value="TPR"/>
    <property type="match status" value="3"/>
</dbReference>
<dbReference type="InterPro" id="IPR011990">
    <property type="entry name" value="TPR-like_helical_dom_sf"/>
</dbReference>
<organism evidence="4 5">
    <name type="scientific">Salix dunnii</name>
    <dbReference type="NCBI Taxonomy" id="1413687"/>
    <lineage>
        <taxon>Eukaryota</taxon>
        <taxon>Viridiplantae</taxon>
        <taxon>Streptophyta</taxon>
        <taxon>Embryophyta</taxon>
        <taxon>Tracheophyta</taxon>
        <taxon>Spermatophyta</taxon>
        <taxon>Magnoliopsida</taxon>
        <taxon>eudicotyledons</taxon>
        <taxon>Gunneridae</taxon>
        <taxon>Pentapetalae</taxon>
        <taxon>rosids</taxon>
        <taxon>fabids</taxon>
        <taxon>Malpighiales</taxon>
        <taxon>Salicaceae</taxon>
        <taxon>Saliceae</taxon>
        <taxon>Salix</taxon>
    </lineage>
</organism>
<dbReference type="PROSITE" id="PS50005">
    <property type="entry name" value="TPR"/>
    <property type="match status" value="1"/>
</dbReference>
<dbReference type="InterPro" id="IPR019734">
    <property type="entry name" value="TPR_rpt"/>
</dbReference>
<gene>
    <name evidence="4" type="ORF">SADUNF_Sadunf04G0136800</name>
</gene>
<protein>
    <recommendedName>
        <fullName evidence="6">Outer envelope protein 61</fullName>
    </recommendedName>
</protein>
<evidence type="ECO:0000313" key="5">
    <source>
        <dbReference type="Proteomes" id="UP000657918"/>
    </source>
</evidence>
<feature type="compositionally biased region" description="Basic and acidic residues" evidence="2">
    <location>
        <begin position="452"/>
        <end position="461"/>
    </location>
</feature>
<evidence type="ECO:0008006" key="6">
    <source>
        <dbReference type="Google" id="ProtNLM"/>
    </source>
</evidence>
<feature type="compositionally biased region" description="Polar residues" evidence="2">
    <location>
        <begin position="466"/>
        <end position="495"/>
    </location>
</feature>
<evidence type="ECO:0000313" key="4">
    <source>
        <dbReference type="EMBL" id="KAF9684614.1"/>
    </source>
</evidence>
<dbReference type="PROSITE" id="PS50293">
    <property type="entry name" value="TPR_REGION"/>
    <property type="match status" value="1"/>
</dbReference>
<proteinExistence type="predicted"/>
<dbReference type="InterPro" id="IPR053319">
    <property type="entry name" value="OEP61"/>
</dbReference>
<name>A0A835KG22_9ROSI</name>
<dbReference type="EMBL" id="JADGMS010000004">
    <property type="protein sequence ID" value="KAF9684614.1"/>
    <property type="molecule type" value="Genomic_DNA"/>
</dbReference>